<dbReference type="VEuPathDB" id="FungiDB:P168DRAFT_320999"/>
<feature type="region of interest" description="Disordered" evidence="1">
    <location>
        <begin position="134"/>
        <end position="182"/>
    </location>
</feature>
<proteinExistence type="predicted"/>
<comment type="caution">
    <text evidence="3">The sequence shown here is derived from an EMBL/GenBank/DDBJ whole genome shotgun (WGS) entry which is preliminary data.</text>
</comment>
<keyword evidence="2" id="KW-0472">Membrane</keyword>
<keyword evidence="4" id="KW-1185">Reference proteome</keyword>
<keyword evidence="2" id="KW-0812">Transmembrane</keyword>
<dbReference type="Proteomes" id="UP000234254">
    <property type="component" value="Unassembled WGS sequence"/>
</dbReference>
<evidence type="ECO:0000313" key="4">
    <source>
        <dbReference type="Proteomes" id="UP000234254"/>
    </source>
</evidence>
<protein>
    <submittedName>
        <fullName evidence="3">Uncharacterized protein</fullName>
    </submittedName>
</protein>
<feature type="transmembrane region" description="Helical" evidence="2">
    <location>
        <begin position="204"/>
        <end position="226"/>
    </location>
</feature>
<organism evidence="3 4">
    <name type="scientific">Aspergillus campestris (strain IBT 28561)</name>
    <dbReference type="NCBI Taxonomy" id="1392248"/>
    <lineage>
        <taxon>Eukaryota</taxon>
        <taxon>Fungi</taxon>
        <taxon>Dikarya</taxon>
        <taxon>Ascomycota</taxon>
        <taxon>Pezizomycotina</taxon>
        <taxon>Eurotiomycetes</taxon>
        <taxon>Eurotiomycetidae</taxon>
        <taxon>Eurotiales</taxon>
        <taxon>Aspergillaceae</taxon>
        <taxon>Aspergillus</taxon>
        <taxon>Aspergillus subgen. Circumdati</taxon>
    </lineage>
</organism>
<feature type="compositionally biased region" description="Polar residues" evidence="1">
    <location>
        <begin position="160"/>
        <end position="171"/>
    </location>
</feature>
<feature type="transmembrane region" description="Helical" evidence="2">
    <location>
        <begin position="290"/>
        <end position="323"/>
    </location>
</feature>
<dbReference type="AlphaFoldDB" id="A0A2I1CUW0"/>
<dbReference type="EMBL" id="MSFM01000011">
    <property type="protein sequence ID" value="PKY01408.1"/>
    <property type="molecule type" value="Genomic_DNA"/>
</dbReference>
<gene>
    <name evidence="3" type="ORF">P168DRAFT_320999</name>
</gene>
<evidence type="ECO:0000313" key="3">
    <source>
        <dbReference type="EMBL" id="PKY01408.1"/>
    </source>
</evidence>
<name>A0A2I1CUW0_ASPC2</name>
<dbReference type="RefSeq" id="XP_024690002.1">
    <property type="nucleotide sequence ID" value="XM_024840423.1"/>
</dbReference>
<keyword evidence="2" id="KW-1133">Transmembrane helix</keyword>
<evidence type="ECO:0000256" key="2">
    <source>
        <dbReference type="SAM" id="Phobius"/>
    </source>
</evidence>
<dbReference type="GeneID" id="36547947"/>
<sequence length="361" mass="40115">MGPPEMSYSPAYYQDHGRLVTVDNRPSNPPTPPAAHLPCESSSSPPNQRQQQQQQHGAITPRPSDSDRFRTPQPHDYTSDMWDPSFAKHSGRASLDGPYPARGPVETVYPDFAQPAAVPVTFVTSPCLENGSMLTGASSSSGAMRKEERLRGSMTDHSSHLSSDNHPSTASRAHKRVVRDEDSLADDNQDALLMLLRLSAPIPIFSFAACIYTLFGLFFVILVSPLRVCSCIPYFRATTFRAQLCDLLVPQLHIHERLVRLRKSSQRSSPSQSVYNNLDRQSKADSCASYSVGGLIAVLLLSSLLSVAFLLLAWTAAFFWIFAMVLGNPDGTERKDDGRAAVLGVSRWWQTWLRRARKRRR</sequence>
<evidence type="ECO:0000256" key="1">
    <source>
        <dbReference type="SAM" id="MobiDB-lite"/>
    </source>
</evidence>
<dbReference type="OrthoDB" id="5420214at2759"/>
<feature type="region of interest" description="Disordered" evidence="1">
    <location>
        <begin position="1"/>
        <end position="99"/>
    </location>
</feature>
<reference evidence="3" key="1">
    <citation type="submission" date="2016-12" db="EMBL/GenBank/DDBJ databases">
        <title>The genomes of Aspergillus section Nigri reveals drivers in fungal speciation.</title>
        <authorList>
            <consortium name="DOE Joint Genome Institute"/>
            <person name="Vesth T.C."/>
            <person name="Nybo J."/>
            <person name="Theobald S."/>
            <person name="Brandl J."/>
            <person name="Frisvad J.C."/>
            <person name="Nielsen K.F."/>
            <person name="Lyhne E.K."/>
            <person name="Kogle M.E."/>
            <person name="Kuo A."/>
            <person name="Riley R."/>
            <person name="Clum A."/>
            <person name="Nolan M."/>
            <person name="Lipzen A."/>
            <person name="Salamov A."/>
            <person name="Henrissat B."/>
            <person name="Wiebenga A."/>
            <person name="De vries R.P."/>
            <person name="Grigoriev I.V."/>
            <person name="Mortensen U.H."/>
            <person name="Andersen M.R."/>
            <person name="Baker S.E."/>
        </authorList>
    </citation>
    <scope>NUCLEOTIDE SEQUENCE</scope>
    <source>
        <strain evidence="3">IBT 28561</strain>
    </source>
</reference>
<accession>A0A2I1CUW0</accession>